<dbReference type="EC" id="7.6.2.9" evidence="4"/>
<dbReference type="Pfam" id="PF00005">
    <property type="entry name" value="ABC_tran"/>
    <property type="match status" value="1"/>
</dbReference>
<dbReference type="SUPFAM" id="SSF50331">
    <property type="entry name" value="MOP-like"/>
    <property type="match status" value="1"/>
</dbReference>
<dbReference type="InterPro" id="IPR027417">
    <property type="entry name" value="P-loop_NTPase"/>
</dbReference>
<name>A0A0F6QW42_9CORY</name>
<evidence type="ECO:0000256" key="1">
    <source>
        <dbReference type="ARBA" id="ARBA00022448"/>
    </source>
</evidence>
<evidence type="ECO:0000259" key="5">
    <source>
        <dbReference type="PROSITE" id="PS50893"/>
    </source>
</evidence>
<dbReference type="PANTHER" id="PTHR42781">
    <property type="entry name" value="SPERMIDINE/PUTRESCINE IMPORT ATP-BINDING PROTEIN POTA"/>
    <property type="match status" value="1"/>
</dbReference>
<dbReference type="STRING" id="161896.UL81_03900"/>
<dbReference type="GO" id="GO:0016887">
    <property type="term" value="F:ATP hydrolysis activity"/>
    <property type="evidence" value="ECO:0007669"/>
    <property type="project" value="InterPro"/>
</dbReference>
<dbReference type="InterPro" id="IPR050093">
    <property type="entry name" value="ABC_SmlMolc_Importer"/>
</dbReference>
<feature type="domain" description="ABC transporter" evidence="5">
    <location>
        <begin position="14"/>
        <end position="246"/>
    </location>
</feature>
<dbReference type="InterPro" id="IPR003439">
    <property type="entry name" value="ABC_transporter-like_ATP-bd"/>
</dbReference>
<keyword evidence="2" id="KW-0547">Nucleotide-binding</keyword>
<evidence type="ECO:0000256" key="4">
    <source>
        <dbReference type="ARBA" id="ARBA00066388"/>
    </source>
</evidence>
<dbReference type="FunFam" id="3.40.50.300:FF:000425">
    <property type="entry name" value="Probable ABC transporter, ATP-binding subunit"/>
    <property type="match status" value="1"/>
</dbReference>
<dbReference type="Pfam" id="PF08402">
    <property type="entry name" value="TOBE_2"/>
    <property type="match status" value="1"/>
</dbReference>
<keyword evidence="7" id="KW-1185">Reference proteome</keyword>
<dbReference type="OrthoDB" id="4395244at2"/>
<dbReference type="PATRIC" id="fig|161896.4.peg.766"/>
<dbReference type="InterPro" id="IPR003593">
    <property type="entry name" value="AAA+_ATPase"/>
</dbReference>
<dbReference type="Gene3D" id="3.40.50.300">
    <property type="entry name" value="P-loop containing nucleotide triphosphate hydrolases"/>
    <property type="match status" value="1"/>
</dbReference>
<dbReference type="SUPFAM" id="SSF52540">
    <property type="entry name" value="P-loop containing nucleoside triphosphate hydrolases"/>
    <property type="match status" value="1"/>
</dbReference>
<dbReference type="InterPro" id="IPR017871">
    <property type="entry name" value="ABC_transporter-like_CS"/>
</dbReference>
<keyword evidence="1" id="KW-0813">Transport</keyword>
<dbReference type="KEGG" id="ccj:UL81_03900"/>
<evidence type="ECO:0000256" key="2">
    <source>
        <dbReference type="ARBA" id="ARBA00022741"/>
    </source>
</evidence>
<dbReference type="InterPro" id="IPR013611">
    <property type="entry name" value="Transp-assoc_OB_typ2"/>
</dbReference>
<dbReference type="PANTHER" id="PTHR42781:SF4">
    <property type="entry name" value="SPERMIDINE_PUTRESCINE IMPORT ATP-BINDING PROTEIN POTA"/>
    <property type="match status" value="1"/>
</dbReference>
<dbReference type="PROSITE" id="PS50893">
    <property type="entry name" value="ABC_TRANSPORTER_2"/>
    <property type="match status" value="1"/>
</dbReference>
<dbReference type="RefSeq" id="WP_046453278.1">
    <property type="nucleotide sequence ID" value="NZ_CP011311.1"/>
</dbReference>
<dbReference type="HOGENOM" id="CLU_000604_1_1_11"/>
<proteinExistence type="predicted"/>
<organism evidence="6 7">
    <name type="scientific">Corynebacterium camporealensis</name>
    <dbReference type="NCBI Taxonomy" id="161896"/>
    <lineage>
        <taxon>Bacteria</taxon>
        <taxon>Bacillati</taxon>
        <taxon>Actinomycetota</taxon>
        <taxon>Actinomycetes</taxon>
        <taxon>Mycobacteriales</taxon>
        <taxon>Corynebacteriaceae</taxon>
        <taxon>Corynebacterium</taxon>
    </lineage>
</organism>
<dbReference type="GO" id="GO:0043190">
    <property type="term" value="C:ATP-binding cassette (ABC) transporter complex"/>
    <property type="evidence" value="ECO:0007669"/>
    <property type="project" value="InterPro"/>
</dbReference>
<sequence length="356" mass="38551">MSDRKNDAAQAASLELTGVNFRYPGGDKLAISDINVSVEAASISALVGPSGCGKSTLLKTVGGMIAPEDGQVLIGGNDVTHTPMTKRKIGWVPQQYALFEHMDVKSNVAFGLRAQKFPKTQRVERVKEMLELCQMTEFADRAVDELSGGQRQRVAIARALAPYPRLLLLDEPLAALDPQLRGKLRADLRKMIRDAGVTTIIVTHDQEEALAMADHLVVMKKGEVAQSGAPSKVWSRPETAWVASFLGNAQVIPVLKNLDGNRSEIAPGLDVPTTGDGGSRVAVRPVDFVVESAEHAEGVEAEIIDSEFHGDSYAVTVRLHGEHDDLVLPARSHAEREPGEVVRVKASNHREVPEVR</sequence>
<dbReference type="AlphaFoldDB" id="A0A0F6QW42"/>
<evidence type="ECO:0000313" key="6">
    <source>
        <dbReference type="EMBL" id="AKE38755.1"/>
    </source>
</evidence>
<reference evidence="6 7" key="1">
    <citation type="journal article" date="2015" name="Genome Announc.">
        <title>Complete Genome Sequence of Corynebacterium camporealensis DSM 44610, Isolated from the Milk of a Manchega Sheep with Subclinical Mastitis.</title>
        <authorList>
            <person name="Ruckert C."/>
            <person name="Albersmeier A."/>
            <person name="Winkler A."/>
            <person name="Tauch A."/>
        </authorList>
    </citation>
    <scope>NUCLEOTIDE SEQUENCE [LARGE SCALE GENOMIC DNA]</scope>
    <source>
        <strain evidence="6 7">DSM 44610</strain>
    </source>
</reference>
<evidence type="ECO:0000313" key="7">
    <source>
        <dbReference type="Proteomes" id="UP000033566"/>
    </source>
</evidence>
<dbReference type="Proteomes" id="UP000033566">
    <property type="component" value="Chromosome"/>
</dbReference>
<dbReference type="SMART" id="SM00382">
    <property type="entry name" value="AAA"/>
    <property type="match status" value="1"/>
</dbReference>
<dbReference type="EMBL" id="CP011311">
    <property type="protein sequence ID" value="AKE38755.1"/>
    <property type="molecule type" value="Genomic_DNA"/>
</dbReference>
<accession>A0A0F6QW42</accession>
<protein>
    <recommendedName>
        <fullName evidence="4">ABC-type quaternary amine transporter</fullName>
        <ecNumber evidence="4">7.6.2.9</ecNumber>
    </recommendedName>
</protein>
<gene>
    <name evidence="6" type="ORF">UL81_03900</name>
</gene>
<dbReference type="GO" id="GO:0005524">
    <property type="term" value="F:ATP binding"/>
    <property type="evidence" value="ECO:0007669"/>
    <property type="project" value="UniProtKB-KW"/>
</dbReference>
<dbReference type="GO" id="GO:0015418">
    <property type="term" value="F:ABC-type quaternary ammonium compound transporting activity"/>
    <property type="evidence" value="ECO:0007669"/>
    <property type="project" value="UniProtKB-EC"/>
</dbReference>
<evidence type="ECO:0000256" key="3">
    <source>
        <dbReference type="ARBA" id="ARBA00022840"/>
    </source>
</evidence>
<dbReference type="InterPro" id="IPR008995">
    <property type="entry name" value="Mo/tungstate-bd_C_term_dom"/>
</dbReference>
<dbReference type="PROSITE" id="PS00211">
    <property type="entry name" value="ABC_TRANSPORTER_1"/>
    <property type="match status" value="1"/>
</dbReference>
<keyword evidence="3" id="KW-0067">ATP-binding</keyword>